<dbReference type="GO" id="GO:0015288">
    <property type="term" value="F:porin activity"/>
    <property type="evidence" value="ECO:0007669"/>
    <property type="project" value="TreeGrafter"/>
</dbReference>
<dbReference type="PANTHER" id="PTHR30026:SF20">
    <property type="entry name" value="OUTER MEMBRANE PROTEIN TOLC"/>
    <property type="match status" value="1"/>
</dbReference>
<keyword evidence="9" id="KW-0732">Signal</keyword>
<proteinExistence type="inferred from homology"/>
<dbReference type="AlphaFoldDB" id="A0A1K1LR21"/>
<keyword evidence="11" id="KW-1185">Reference proteome</keyword>
<dbReference type="GO" id="GO:1990281">
    <property type="term" value="C:efflux pump complex"/>
    <property type="evidence" value="ECO:0007669"/>
    <property type="project" value="TreeGrafter"/>
</dbReference>
<sequence>MKDFRIRKQPMRAASYIMICSLMFCLSVTGQENKAPITLEYCIETALQKNLDLKSAHLKTSTSRVNYRQSRLNLLPGANANYNLGVTNGRSIDPYTNSYLDQRLTFSNAGLQINAVVFNGFRLLNTIRQNRYQLKASEMEVREAQQNLVLDVTLGYLQILNNRELLKQARTRMQTTRKQLDRLGSLYREGSGNPADYTDMQGQLALDQATAIQADNAYKGAVLNLYQLMNTEHIPHTDFAGVEPADTMSRYTLSADDVLADALANLAAFKAKELRLDAARNGVKVARADYIPQISVFGELNTNYSSAARFFNETGTAIEETGDFVTVDGQHYPVLREETLRAEEAIRYEDQFNNNLSSAIGISVSVPVFNGFRARNNVALEKIKAEESRVDLENTRLQLTRSIEQAYIDMQSAFDRYHILTAQVTAYEESFRVNEVRFTNGVSNIVEYITSKNNMDNARIAQANAKYEYLLRVRVLEYYRGL</sequence>
<name>A0A1K1LR21_9FLAO</name>
<reference evidence="10 11" key="1">
    <citation type="submission" date="2016-11" db="EMBL/GenBank/DDBJ databases">
        <authorList>
            <person name="Jaros S."/>
            <person name="Januszkiewicz K."/>
            <person name="Wedrychowicz H."/>
        </authorList>
    </citation>
    <scope>NUCLEOTIDE SEQUENCE [LARGE SCALE GENOMIC DNA]</scope>
    <source>
        <strain evidence="10 11">CGMCC 1.12145</strain>
    </source>
</reference>
<evidence type="ECO:0000256" key="1">
    <source>
        <dbReference type="ARBA" id="ARBA00004442"/>
    </source>
</evidence>
<dbReference type="InterPro" id="IPR051906">
    <property type="entry name" value="TolC-like"/>
</dbReference>
<evidence type="ECO:0000256" key="5">
    <source>
        <dbReference type="ARBA" id="ARBA00022692"/>
    </source>
</evidence>
<dbReference type="SUPFAM" id="SSF56954">
    <property type="entry name" value="Outer membrane efflux proteins (OEP)"/>
    <property type="match status" value="1"/>
</dbReference>
<feature type="chain" id="PRO_5012611252" evidence="9">
    <location>
        <begin position="31"/>
        <end position="482"/>
    </location>
</feature>
<comment type="subcellular location">
    <subcellularLocation>
        <location evidence="1">Cell outer membrane</location>
    </subcellularLocation>
</comment>
<dbReference type="GO" id="GO:0009279">
    <property type="term" value="C:cell outer membrane"/>
    <property type="evidence" value="ECO:0007669"/>
    <property type="project" value="UniProtKB-SubCell"/>
</dbReference>
<dbReference type="Pfam" id="PF02321">
    <property type="entry name" value="OEP"/>
    <property type="match status" value="2"/>
</dbReference>
<feature type="coiled-coil region" evidence="8">
    <location>
        <begin position="127"/>
        <end position="186"/>
    </location>
</feature>
<dbReference type="EMBL" id="FPJE01000001">
    <property type="protein sequence ID" value="SFW13311.1"/>
    <property type="molecule type" value="Genomic_DNA"/>
</dbReference>
<evidence type="ECO:0000256" key="8">
    <source>
        <dbReference type="SAM" id="Coils"/>
    </source>
</evidence>
<keyword evidence="8" id="KW-0175">Coiled coil</keyword>
<evidence type="ECO:0000313" key="10">
    <source>
        <dbReference type="EMBL" id="SFW13311.1"/>
    </source>
</evidence>
<dbReference type="PANTHER" id="PTHR30026">
    <property type="entry name" value="OUTER MEMBRANE PROTEIN TOLC"/>
    <property type="match status" value="1"/>
</dbReference>
<dbReference type="GO" id="GO:0015562">
    <property type="term" value="F:efflux transmembrane transporter activity"/>
    <property type="evidence" value="ECO:0007669"/>
    <property type="project" value="InterPro"/>
</dbReference>
<accession>A0A1K1LR21</accession>
<evidence type="ECO:0000256" key="6">
    <source>
        <dbReference type="ARBA" id="ARBA00023136"/>
    </source>
</evidence>
<keyword evidence="6" id="KW-0472">Membrane</keyword>
<feature type="signal peptide" evidence="9">
    <location>
        <begin position="1"/>
        <end position="30"/>
    </location>
</feature>
<evidence type="ECO:0000256" key="7">
    <source>
        <dbReference type="ARBA" id="ARBA00023237"/>
    </source>
</evidence>
<evidence type="ECO:0000313" key="11">
    <source>
        <dbReference type="Proteomes" id="UP000182248"/>
    </source>
</evidence>
<keyword evidence="4" id="KW-1134">Transmembrane beta strand</keyword>
<dbReference type="InterPro" id="IPR003423">
    <property type="entry name" value="OMP_efflux"/>
</dbReference>
<protein>
    <submittedName>
        <fullName evidence="10">Outer membrane protein</fullName>
    </submittedName>
</protein>
<dbReference type="RefSeq" id="WP_245776956.1">
    <property type="nucleotide sequence ID" value="NZ_FPJE01000001.1"/>
</dbReference>
<evidence type="ECO:0000256" key="3">
    <source>
        <dbReference type="ARBA" id="ARBA00022448"/>
    </source>
</evidence>
<keyword evidence="3" id="KW-0813">Transport</keyword>
<evidence type="ECO:0000256" key="4">
    <source>
        <dbReference type="ARBA" id="ARBA00022452"/>
    </source>
</evidence>
<comment type="similarity">
    <text evidence="2">Belongs to the outer membrane factor (OMF) (TC 1.B.17) family.</text>
</comment>
<dbReference type="Proteomes" id="UP000182248">
    <property type="component" value="Unassembled WGS sequence"/>
</dbReference>
<evidence type="ECO:0000256" key="2">
    <source>
        <dbReference type="ARBA" id="ARBA00007613"/>
    </source>
</evidence>
<dbReference type="STRING" id="1150368.SAMN02927921_00186"/>
<keyword evidence="7" id="KW-0998">Cell outer membrane</keyword>
<organism evidence="10 11">
    <name type="scientific">Sinomicrobium oceani</name>
    <dbReference type="NCBI Taxonomy" id="1150368"/>
    <lineage>
        <taxon>Bacteria</taxon>
        <taxon>Pseudomonadati</taxon>
        <taxon>Bacteroidota</taxon>
        <taxon>Flavobacteriia</taxon>
        <taxon>Flavobacteriales</taxon>
        <taxon>Flavobacteriaceae</taxon>
        <taxon>Sinomicrobium</taxon>
    </lineage>
</organism>
<dbReference type="Gene3D" id="1.20.1600.10">
    <property type="entry name" value="Outer membrane efflux proteins (OEP)"/>
    <property type="match status" value="1"/>
</dbReference>
<keyword evidence="5" id="KW-0812">Transmembrane</keyword>
<evidence type="ECO:0000256" key="9">
    <source>
        <dbReference type="SAM" id="SignalP"/>
    </source>
</evidence>
<gene>
    <name evidence="10" type="ORF">SAMN02927921_00186</name>
</gene>